<dbReference type="Proteomes" id="UP000592294">
    <property type="component" value="Unassembled WGS sequence"/>
</dbReference>
<sequence>MTAYVTKYALTIGILEVEGVVCHGTSSTMFEWKTDGHANTAHGKDWHRTREQALARAEEMRQKKIASLKKKIEQLEKLKF</sequence>
<name>A0A850RQN0_9GAMM</name>
<evidence type="ECO:0000313" key="1">
    <source>
        <dbReference type="EMBL" id="NVZ11213.1"/>
    </source>
</evidence>
<keyword evidence="2" id="KW-1185">Reference proteome</keyword>
<proteinExistence type="predicted"/>
<gene>
    <name evidence="1" type="ORF">HW932_18340</name>
</gene>
<dbReference type="EMBL" id="JABZEO010000018">
    <property type="protein sequence ID" value="NVZ11213.1"/>
    <property type="molecule type" value="Genomic_DNA"/>
</dbReference>
<accession>A0A850RQN0</accession>
<evidence type="ECO:0000313" key="2">
    <source>
        <dbReference type="Proteomes" id="UP000592294"/>
    </source>
</evidence>
<comment type="caution">
    <text evidence="1">The sequence shown here is derived from an EMBL/GenBank/DDBJ whole genome shotgun (WGS) entry which is preliminary data.</text>
</comment>
<reference evidence="1 2" key="1">
    <citation type="submission" date="2020-06" db="EMBL/GenBank/DDBJ databases">
        <title>Whole-genome sequence of Allochromatium humboldtianum DSM 21881, type strain.</title>
        <authorList>
            <person name="Kyndt J.A."/>
            <person name="Meyer T.E."/>
        </authorList>
    </citation>
    <scope>NUCLEOTIDE SEQUENCE [LARGE SCALE GENOMIC DNA]</scope>
    <source>
        <strain evidence="1 2">DSM 21881</strain>
    </source>
</reference>
<protein>
    <submittedName>
        <fullName evidence="1">Uncharacterized protein</fullName>
    </submittedName>
</protein>
<dbReference type="AlphaFoldDB" id="A0A850RQN0"/>
<organism evidence="1 2">
    <name type="scientific">Allochromatium humboldtianum</name>
    <dbReference type="NCBI Taxonomy" id="504901"/>
    <lineage>
        <taxon>Bacteria</taxon>
        <taxon>Pseudomonadati</taxon>
        <taxon>Pseudomonadota</taxon>
        <taxon>Gammaproteobacteria</taxon>
        <taxon>Chromatiales</taxon>
        <taxon>Chromatiaceae</taxon>
        <taxon>Allochromatium</taxon>
    </lineage>
</organism>